<dbReference type="Gene3D" id="1.10.640.10">
    <property type="entry name" value="Haem peroxidase domain superfamily, animal type"/>
    <property type="match status" value="1"/>
</dbReference>
<keyword evidence="4" id="KW-0325">Glycoprotein</keyword>
<evidence type="ECO:0000313" key="6">
    <source>
        <dbReference type="Proteomes" id="UP000271098"/>
    </source>
</evidence>
<dbReference type="PROSITE" id="PS50292">
    <property type="entry name" value="PEROXIDASE_3"/>
    <property type="match status" value="1"/>
</dbReference>
<comment type="subcellular location">
    <subcellularLocation>
        <location evidence="1">Secreted</location>
    </subcellularLocation>
</comment>
<dbReference type="InterPro" id="IPR010255">
    <property type="entry name" value="Haem_peroxidase_sf"/>
</dbReference>
<dbReference type="PANTHER" id="PTHR11475:SF4">
    <property type="entry name" value="CHORION PEROXIDASE"/>
    <property type="match status" value="1"/>
</dbReference>
<evidence type="ECO:0000256" key="1">
    <source>
        <dbReference type="ARBA" id="ARBA00004613"/>
    </source>
</evidence>
<dbReference type="EMBL" id="UYRT01005453">
    <property type="protein sequence ID" value="VDK38738.1"/>
    <property type="molecule type" value="Genomic_DNA"/>
</dbReference>
<dbReference type="InterPro" id="IPR019791">
    <property type="entry name" value="Haem_peroxidase_animal"/>
</dbReference>
<dbReference type="OrthoDB" id="823504at2759"/>
<dbReference type="Proteomes" id="UP000271098">
    <property type="component" value="Unassembled WGS sequence"/>
</dbReference>
<dbReference type="GO" id="GO:0005576">
    <property type="term" value="C:extracellular region"/>
    <property type="evidence" value="ECO:0007669"/>
    <property type="project" value="UniProtKB-SubCell"/>
</dbReference>
<evidence type="ECO:0008006" key="7">
    <source>
        <dbReference type="Google" id="ProtNLM"/>
    </source>
</evidence>
<keyword evidence="6" id="KW-1185">Reference proteome</keyword>
<keyword evidence="3" id="KW-0575">Peroxidase</keyword>
<dbReference type="PANTHER" id="PTHR11475">
    <property type="entry name" value="OXIDASE/PEROXIDASE"/>
    <property type="match status" value="1"/>
</dbReference>
<accession>A0A3P6R9A2</accession>
<evidence type="ECO:0000256" key="2">
    <source>
        <dbReference type="ARBA" id="ARBA00022525"/>
    </source>
</evidence>
<keyword evidence="2" id="KW-0964">Secreted</keyword>
<dbReference type="InterPro" id="IPR037120">
    <property type="entry name" value="Haem_peroxidase_sf_animal"/>
</dbReference>
<evidence type="ECO:0000256" key="4">
    <source>
        <dbReference type="ARBA" id="ARBA00023180"/>
    </source>
</evidence>
<dbReference type="GO" id="GO:0004601">
    <property type="term" value="F:peroxidase activity"/>
    <property type="evidence" value="ECO:0007669"/>
    <property type="project" value="UniProtKB-KW"/>
</dbReference>
<evidence type="ECO:0000313" key="5">
    <source>
        <dbReference type="EMBL" id="VDK38738.1"/>
    </source>
</evidence>
<evidence type="ECO:0000256" key="3">
    <source>
        <dbReference type="ARBA" id="ARBA00022559"/>
    </source>
</evidence>
<name>A0A3P6R9A2_9BILA</name>
<protein>
    <recommendedName>
        <fullName evidence="7">Peroxidase</fullName>
    </recommendedName>
</protein>
<dbReference type="GO" id="GO:0006979">
    <property type="term" value="P:response to oxidative stress"/>
    <property type="evidence" value="ECO:0007669"/>
    <property type="project" value="InterPro"/>
</dbReference>
<dbReference type="AlphaFoldDB" id="A0A3P6R9A2"/>
<keyword evidence="3" id="KW-0560">Oxidoreductase</keyword>
<organism evidence="5 6">
    <name type="scientific">Gongylonema pulchrum</name>
    <dbReference type="NCBI Taxonomy" id="637853"/>
    <lineage>
        <taxon>Eukaryota</taxon>
        <taxon>Metazoa</taxon>
        <taxon>Ecdysozoa</taxon>
        <taxon>Nematoda</taxon>
        <taxon>Chromadorea</taxon>
        <taxon>Rhabditida</taxon>
        <taxon>Spirurina</taxon>
        <taxon>Spiruromorpha</taxon>
        <taxon>Spiruroidea</taxon>
        <taxon>Gongylonematidae</taxon>
        <taxon>Gongylonema</taxon>
    </lineage>
</organism>
<sequence length="211" mass="23510">MDLNRLAQLYGDINDVDLFVLGLAEKPQIGALVGPTFACIIGKQFQKARRGDRFWYENFFAPSAFTLDQLAEIRKTTLARIICDNTDGIEKIQQNVFALADIYGNCPMSCNSTTIDRADLAHWTDQEPRLKLPITKATLEKAIRLGAEHAKRLNEAEAARIRGQGSIGDVSRNRNSAIFAHSDLMAPKKESLQISHRAAVLRETTRVLLEG</sequence>
<dbReference type="GO" id="GO:0020037">
    <property type="term" value="F:heme binding"/>
    <property type="evidence" value="ECO:0007669"/>
    <property type="project" value="InterPro"/>
</dbReference>
<reference evidence="5 6" key="1">
    <citation type="submission" date="2018-11" db="EMBL/GenBank/DDBJ databases">
        <authorList>
            <consortium name="Pathogen Informatics"/>
        </authorList>
    </citation>
    <scope>NUCLEOTIDE SEQUENCE [LARGE SCALE GENOMIC DNA]</scope>
</reference>
<dbReference type="SUPFAM" id="SSF48113">
    <property type="entry name" value="Heme-dependent peroxidases"/>
    <property type="match status" value="1"/>
</dbReference>
<proteinExistence type="predicted"/>
<gene>
    <name evidence="5" type="ORF">GPUH_LOCUS3260</name>
</gene>
<dbReference type="Pfam" id="PF03098">
    <property type="entry name" value="An_peroxidase"/>
    <property type="match status" value="1"/>
</dbReference>